<accession>A0ABY1RQS5</accession>
<dbReference type="EC" id="3.1.-.-" evidence="5"/>
<evidence type="ECO:0000313" key="5">
    <source>
        <dbReference type="EMBL" id="SMQ99645.1"/>
    </source>
</evidence>
<dbReference type="GO" id="GO:0016787">
    <property type="term" value="F:hydrolase activity"/>
    <property type="evidence" value="ECO:0007669"/>
    <property type="project" value="UniProtKB-KW"/>
</dbReference>
<organism evidence="5 6">
    <name type="scientific">Xanthomonas fragariae</name>
    <dbReference type="NCBI Taxonomy" id="48664"/>
    <lineage>
        <taxon>Bacteria</taxon>
        <taxon>Pseudomonadati</taxon>
        <taxon>Pseudomonadota</taxon>
        <taxon>Gammaproteobacteria</taxon>
        <taxon>Lysobacterales</taxon>
        <taxon>Lysobacteraceae</taxon>
        <taxon>Xanthomonas</taxon>
    </lineage>
</organism>
<dbReference type="InterPro" id="IPR045351">
    <property type="entry name" value="DUF6531"/>
</dbReference>
<dbReference type="InterPro" id="IPR022385">
    <property type="entry name" value="Rhs_assc_core"/>
</dbReference>
<dbReference type="EMBL" id="LT853882">
    <property type="protein sequence ID" value="SMQ99645.1"/>
    <property type="molecule type" value="Genomic_DNA"/>
</dbReference>
<feature type="domain" description="Teneurin-like YD-shell" evidence="4">
    <location>
        <begin position="888"/>
        <end position="1082"/>
    </location>
</feature>
<dbReference type="PANTHER" id="PTHR32305">
    <property type="match status" value="1"/>
</dbReference>
<dbReference type="Pfam" id="PF20148">
    <property type="entry name" value="DUF6531"/>
    <property type="match status" value="1"/>
</dbReference>
<feature type="region of interest" description="Disordered" evidence="2">
    <location>
        <begin position="1184"/>
        <end position="1206"/>
    </location>
</feature>
<dbReference type="GeneID" id="61894748"/>
<keyword evidence="1" id="KW-0677">Repeat</keyword>
<proteinExistence type="predicted"/>
<reference evidence="5 6" key="1">
    <citation type="submission" date="2017-05" db="EMBL/GenBank/DDBJ databases">
        <authorList>
            <person name="Blom J."/>
        </authorList>
    </citation>
    <scope>NUCLEOTIDE SEQUENCE [LARGE SCALE GENOMIC DNA]</scope>
    <source>
        <strain evidence="5">PD885</strain>
    </source>
</reference>
<dbReference type="PANTHER" id="PTHR32305:SF15">
    <property type="entry name" value="PROTEIN RHSA-RELATED"/>
    <property type="match status" value="1"/>
</dbReference>
<feature type="domain" description="DUF6531" evidence="3">
    <location>
        <begin position="210"/>
        <end position="275"/>
    </location>
</feature>
<evidence type="ECO:0000259" key="3">
    <source>
        <dbReference type="Pfam" id="PF20148"/>
    </source>
</evidence>
<dbReference type="Pfam" id="PF25023">
    <property type="entry name" value="TEN_YD-shell"/>
    <property type="match status" value="2"/>
</dbReference>
<evidence type="ECO:0000313" key="6">
    <source>
        <dbReference type="Proteomes" id="UP000195877"/>
    </source>
</evidence>
<dbReference type="InterPro" id="IPR050708">
    <property type="entry name" value="T6SS_VgrG/RHS"/>
</dbReference>
<dbReference type="RefSeq" id="WP_088056905.1">
    <property type="nucleotide sequence ID" value="NZ_CP127378.1"/>
</dbReference>
<dbReference type="NCBIfam" id="TIGR03696">
    <property type="entry name" value="Rhs_assc_core"/>
    <property type="match status" value="1"/>
</dbReference>
<dbReference type="Gene3D" id="2.180.10.10">
    <property type="entry name" value="RHS repeat-associated core"/>
    <property type="match status" value="5"/>
</dbReference>
<dbReference type="InterPro" id="IPR006530">
    <property type="entry name" value="YD"/>
</dbReference>
<protein>
    <submittedName>
        <fullName evidence="5">Deoxyribonuclease RhsC</fullName>
        <ecNumber evidence="5">3.1.-.-</ecNumber>
    </submittedName>
</protein>
<evidence type="ECO:0000256" key="1">
    <source>
        <dbReference type="ARBA" id="ARBA00022737"/>
    </source>
</evidence>
<name>A0ABY1RQS5_9XANT</name>
<evidence type="ECO:0000256" key="2">
    <source>
        <dbReference type="SAM" id="MobiDB-lite"/>
    </source>
</evidence>
<dbReference type="CDD" id="cd14740">
    <property type="entry name" value="PAAR_4"/>
    <property type="match status" value="1"/>
</dbReference>
<gene>
    <name evidence="5" type="primary">rhsC_3</name>
    <name evidence="5" type="ORF">PD885_02407</name>
</gene>
<dbReference type="Pfam" id="PF05593">
    <property type="entry name" value="RHS_repeat"/>
    <property type="match status" value="1"/>
</dbReference>
<dbReference type="InterPro" id="IPR056823">
    <property type="entry name" value="TEN-like_YD-shell"/>
</dbReference>
<feature type="domain" description="Teneurin-like YD-shell" evidence="4">
    <location>
        <begin position="572"/>
        <end position="748"/>
    </location>
</feature>
<keyword evidence="6" id="KW-1185">Reference proteome</keyword>
<dbReference type="Proteomes" id="UP000195877">
    <property type="component" value="Chromosome 1"/>
</dbReference>
<sequence length="1526" mass="168281">MSTAAKHFDPQLGIDIHMYGVPPCPLPTPHIGIVLDPFDYLPFLGATVTVNGVKRATAGTGGLDIHIPLGVWAPELALPMGPQFDGEEIFMGSKTVTADGDPFSRLAVPVLDCNLAGLIPPFRFKKPKKPLRSLLLPTGINVAIPSNVQVGGPLTVSWMTLGLHAGFAALGALRRSKLGVRAAEAFKGLRQRVFKHMDSGFLKCKVLRAEPVDIRDGSVSVQHEDFAIPGRLPLAWSRGYGSARGEEAGACGHGWQTPADIRLEIDADGVVLFHDGHSVAVFPQLPDADGAPVFEFVDGARLLREGADLLVRTKSDLRYRFGDAPAAGVGVLPRAQTLPIAQVEDACGNHWRFERGDGHLVRIVERGVDGLQGRFIEVQSRHGRIDRLQLHDPATGLTHPLVAYRYVEGDLVAAEDALGVPRTFAYRQHRMVRHTDRVGLSFHYAYDAQWRVVHAWGDGGLYDYRFAYDALLRETQVTDSLGHVSLVKFDEHRLPLCEIDALDGVTVFAYDAVGRTVAVTDAEGLRTEFDYDARGNLLRLRRPDGSTLHQVYDEDDRLLSVTDPGGHAWHQVHDARGLLQSQTDPLGATTHYDYDAQGLLVAQRNPRGAQTALGYDRYGLLASLRDALGHESRYAHDALGRLHRQIDPLGQATHYDYDAKGRLLRIRSADGGQVQCDYDAEGQLVRYVDEAGAQTRLHYVGIGQIGKRVQPDGHTVEYRYDSEEQLVAVINQRGERYELKRDALGRIVEETDYWGQSRHYQYDACGRLTATIDPLGQRIGFATDPLGRIVKKTLPDVRAPGQQVQEQFAYDARGQLVELRNRHRTATRRFDALGQLLEEVQDGFRVGYGYDAVGNRVLRETSAGNRIAFGYDLRDQVVEVAINDDAPIAIERDALGRTTREQLSAHVQRQFQYDGRSLLTAQSVLKDAVPLFETTYDYDRAGNLTHRRDSVQGVDEYRYDVLGRLLQHTDPKGRIERFFNDPAGDRLATRVQQVQLRKVAGGDDDQQVQWTREGSYAGVHYVFDRAGDLIRKGSPTGPQPDDLELLWDANHRLAESRKAGQATHYGYDPLGRRVFKRNQTHTTWFYWDGDALLGEVKQAHDEPDAARVWVGNVADLIEAKRRKEKLAKLHERTREYVYYPDTFMPLALIEKELRSVRGGMGAVSAAIPENTALAVPAKPNAAVPVDHSLPLPPTTTSSQKQPVMMPSRPLGVLGGSVLLRESTTAKVGGNREAKEQGSIGALGTFRGLPPGNSDQSVTITKASASPFAIDSISPLSFSESIITSQDAVAGAEWCSISYQYCVDPNGCPVKLIDTGGTTVWGAAYNAWGGVRELLVGLIENNVRFQGQYFDFESGLAYNRYRYYAQDLGSYISQDPMGQLGGVNIYGYGWNPIANADPLGLMPWPNPTNVGHHLVPQSLARSVGGDVGTYLGTNRNTPTFFFNEPYQSGAHEAIHRAQRPHVGRLQGSWSGTGDELIDASGRGLANVGHIRGDLRIPATGEILARDVTPSQAFEKLKEWFNKARSGC</sequence>
<dbReference type="InterPro" id="IPR031325">
    <property type="entry name" value="RHS_repeat"/>
</dbReference>
<evidence type="ECO:0000259" key="4">
    <source>
        <dbReference type="Pfam" id="PF25023"/>
    </source>
</evidence>
<dbReference type="NCBIfam" id="TIGR01643">
    <property type="entry name" value="YD_repeat_2x"/>
    <property type="match status" value="8"/>
</dbReference>
<keyword evidence="5" id="KW-0378">Hydrolase</keyword>